<dbReference type="InterPro" id="IPR036249">
    <property type="entry name" value="Thioredoxin-like_sf"/>
</dbReference>
<comment type="caution">
    <text evidence="2">The sequence shown here is derived from an EMBL/GenBank/DDBJ whole genome shotgun (WGS) entry which is preliminary data.</text>
</comment>
<organism evidence="2">
    <name type="scientific">mine drainage metagenome</name>
    <dbReference type="NCBI Taxonomy" id="410659"/>
    <lineage>
        <taxon>unclassified sequences</taxon>
        <taxon>metagenomes</taxon>
        <taxon>ecological metagenomes</taxon>
    </lineage>
</organism>
<dbReference type="PANTHER" id="PTHR13887:SF41">
    <property type="entry name" value="THIOREDOXIN SUPERFAMILY PROTEIN"/>
    <property type="match status" value="1"/>
</dbReference>
<dbReference type="CDD" id="cd03024">
    <property type="entry name" value="DsbA_FrnE"/>
    <property type="match status" value="1"/>
</dbReference>
<dbReference type="SUPFAM" id="SSF52833">
    <property type="entry name" value="Thioredoxin-like"/>
    <property type="match status" value="1"/>
</dbReference>
<dbReference type="GO" id="GO:0016491">
    <property type="term" value="F:oxidoreductase activity"/>
    <property type="evidence" value="ECO:0007669"/>
    <property type="project" value="InterPro"/>
</dbReference>
<evidence type="ECO:0000259" key="1">
    <source>
        <dbReference type="Pfam" id="PF01323"/>
    </source>
</evidence>
<gene>
    <name evidence="2" type="ORF">GALL_51580</name>
</gene>
<dbReference type="PANTHER" id="PTHR13887">
    <property type="entry name" value="GLUTATHIONE S-TRANSFERASE KAPPA"/>
    <property type="match status" value="1"/>
</dbReference>
<accession>A0A1J5TCJ4</accession>
<evidence type="ECO:0000313" key="2">
    <source>
        <dbReference type="EMBL" id="OIR14021.1"/>
    </source>
</evidence>
<dbReference type="Pfam" id="PF01323">
    <property type="entry name" value="DSBA"/>
    <property type="match status" value="1"/>
</dbReference>
<proteinExistence type="predicted"/>
<feature type="domain" description="DSBA-like thioredoxin" evidence="1">
    <location>
        <begin position="2"/>
        <end position="205"/>
    </location>
</feature>
<dbReference type="EMBL" id="MLJW01000013">
    <property type="protein sequence ID" value="OIR14021.1"/>
    <property type="molecule type" value="Genomic_DNA"/>
</dbReference>
<sequence>MQVEIWSDVICPWCYIGKRRFERALAGFAHKDKVNVIWRSFELDPDAPRQREGTLREYLAKKYRVSLEEAAAMNERVTSVAKEAGLEYRLADARPGNTFDAHRLLHFAASKQLGDRATERLMHAYFSESLPVGERAALARLAPEFGITENEAMTLLESDAYAGEVRADQARAAKFGITVVPFFVLDEKTGISGAQPVEAFAQALQQTWSQAG</sequence>
<dbReference type="AlphaFoldDB" id="A0A1J5TCJ4"/>
<dbReference type="InterPro" id="IPR001853">
    <property type="entry name" value="DSBA-like_thioredoxin_dom"/>
</dbReference>
<dbReference type="Gene3D" id="3.40.30.10">
    <property type="entry name" value="Glutaredoxin"/>
    <property type="match status" value="1"/>
</dbReference>
<name>A0A1J5TCJ4_9ZZZZ</name>
<protein>
    <submittedName>
        <fullName evidence="2">DSBA-like thioredoxin domain protein</fullName>
    </submittedName>
</protein>
<reference evidence="2" key="1">
    <citation type="submission" date="2016-10" db="EMBL/GenBank/DDBJ databases">
        <title>Sequence of Gallionella enrichment culture.</title>
        <authorList>
            <person name="Poehlein A."/>
            <person name="Muehling M."/>
            <person name="Daniel R."/>
        </authorList>
    </citation>
    <scope>NUCLEOTIDE SEQUENCE</scope>
</reference>